<dbReference type="AlphaFoldDB" id="A0A8J3YE52"/>
<evidence type="ECO:0000313" key="6">
    <source>
        <dbReference type="Proteomes" id="UP000619260"/>
    </source>
</evidence>
<reference evidence="5" key="1">
    <citation type="submission" date="2021-01" db="EMBL/GenBank/DDBJ databases">
        <title>Whole genome shotgun sequence of Virgisporangium aliadipatigenens NBRC 105644.</title>
        <authorList>
            <person name="Komaki H."/>
            <person name="Tamura T."/>
        </authorList>
    </citation>
    <scope>NUCLEOTIDE SEQUENCE</scope>
    <source>
        <strain evidence="5">NBRC 105644</strain>
    </source>
</reference>
<keyword evidence="4" id="KW-1133">Transmembrane helix</keyword>
<dbReference type="PANTHER" id="PTHR37042:SF4">
    <property type="entry name" value="OUTER MEMBRANE PROTEIN RV1973"/>
    <property type="match status" value="1"/>
</dbReference>
<dbReference type="RefSeq" id="WP_203896928.1">
    <property type="nucleotide sequence ID" value="NZ_BOPF01000002.1"/>
</dbReference>
<organism evidence="5 6">
    <name type="scientific">Virgisporangium aliadipatigenens</name>
    <dbReference type="NCBI Taxonomy" id="741659"/>
    <lineage>
        <taxon>Bacteria</taxon>
        <taxon>Bacillati</taxon>
        <taxon>Actinomycetota</taxon>
        <taxon>Actinomycetes</taxon>
        <taxon>Micromonosporales</taxon>
        <taxon>Micromonosporaceae</taxon>
        <taxon>Virgisporangium</taxon>
    </lineage>
</organism>
<feature type="compositionally biased region" description="Basic residues" evidence="3">
    <location>
        <begin position="30"/>
        <end position="46"/>
    </location>
</feature>
<proteinExistence type="predicted"/>
<keyword evidence="2 4" id="KW-0472">Membrane</keyword>
<feature type="region of interest" description="Disordered" evidence="3">
    <location>
        <begin position="1"/>
        <end position="105"/>
    </location>
</feature>
<sequence>MPTESGTPLKLIKGGAAAASEETDTVTGRRTVRHRSTRRTVKRRTPGRTAPPAAPEDDNDALTKALRTLDAEPVSEPSTVDGEAAARKRKPAARRRRKKSIAPPRRRFTVSGATAALVVLLAVAVGAALFTGQRWYADHALERAHQQALAAAKQVTVDFVSVSAASVDRDLQRIVAGSTGDFHEEFTRGQAQVRAAVVENNVDSRGTVLRAALLSGTTTHAVVLVAMDATVKNSKAPEGRVSHYRIQVEVDRAGDSGGWLVSKLQFVG</sequence>
<evidence type="ECO:0000256" key="1">
    <source>
        <dbReference type="ARBA" id="ARBA00004370"/>
    </source>
</evidence>
<dbReference type="Proteomes" id="UP000619260">
    <property type="component" value="Unassembled WGS sequence"/>
</dbReference>
<evidence type="ECO:0000313" key="5">
    <source>
        <dbReference type="EMBL" id="GIJ43336.1"/>
    </source>
</evidence>
<dbReference type="EMBL" id="BOPF01000002">
    <property type="protein sequence ID" value="GIJ43336.1"/>
    <property type="molecule type" value="Genomic_DNA"/>
</dbReference>
<comment type="caution">
    <text evidence="5">The sequence shown here is derived from an EMBL/GenBank/DDBJ whole genome shotgun (WGS) entry which is preliminary data.</text>
</comment>
<keyword evidence="4" id="KW-0812">Transmembrane</keyword>
<feature type="transmembrane region" description="Helical" evidence="4">
    <location>
        <begin position="108"/>
        <end position="130"/>
    </location>
</feature>
<dbReference type="PANTHER" id="PTHR37042">
    <property type="entry name" value="OUTER MEMBRANE PROTEIN RV1973"/>
    <property type="match status" value="1"/>
</dbReference>
<evidence type="ECO:0008006" key="7">
    <source>
        <dbReference type="Google" id="ProtNLM"/>
    </source>
</evidence>
<evidence type="ECO:0000256" key="3">
    <source>
        <dbReference type="SAM" id="MobiDB-lite"/>
    </source>
</evidence>
<feature type="compositionally biased region" description="Basic residues" evidence="3">
    <location>
        <begin position="87"/>
        <end position="105"/>
    </location>
</feature>
<evidence type="ECO:0000256" key="2">
    <source>
        <dbReference type="ARBA" id="ARBA00023136"/>
    </source>
</evidence>
<accession>A0A8J3YE52</accession>
<comment type="subcellular location">
    <subcellularLocation>
        <location evidence="1">Membrane</location>
    </subcellularLocation>
</comment>
<keyword evidence="6" id="KW-1185">Reference proteome</keyword>
<dbReference type="GO" id="GO:0016020">
    <property type="term" value="C:membrane"/>
    <property type="evidence" value="ECO:0007669"/>
    <property type="project" value="UniProtKB-SubCell"/>
</dbReference>
<evidence type="ECO:0000256" key="4">
    <source>
        <dbReference type="SAM" id="Phobius"/>
    </source>
</evidence>
<name>A0A8J3YE52_9ACTN</name>
<protein>
    <recommendedName>
        <fullName evidence="7">Mce-associated membrane protein</fullName>
    </recommendedName>
</protein>
<gene>
    <name evidence="5" type="ORF">Val02_02220</name>
</gene>